<evidence type="ECO:0000256" key="6">
    <source>
        <dbReference type="ARBA" id="ARBA00022840"/>
    </source>
</evidence>
<organism evidence="10 11">
    <name type="scientific">Eubacterium barkeri</name>
    <name type="common">Clostridium barkeri</name>
    <dbReference type="NCBI Taxonomy" id="1528"/>
    <lineage>
        <taxon>Bacteria</taxon>
        <taxon>Bacillati</taxon>
        <taxon>Bacillota</taxon>
        <taxon>Clostridia</taxon>
        <taxon>Eubacteriales</taxon>
        <taxon>Eubacteriaceae</taxon>
        <taxon>Eubacterium</taxon>
    </lineage>
</organism>
<comment type="subcellular location">
    <subcellularLocation>
        <location evidence="1">Cell membrane</location>
        <topology evidence="1">Peripheral membrane protein</topology>
    </subcellularLocation>
</comment>
<keyword evidence="8" id="KW-0472">Membrane</keyword>
<dbReference type="OrthoDB" id="9784332at2"/>
<dbReference type="AlphaFoldDB" id="A0A1H3I0X0"/>
<dbReference type="GO" id="GO:0005524">
    <property type="term" value="F:ATP binding"/>
    <property type="evidence" value="ECO:0007669"/>
    <property type="project" value="UniProtKB-KW"/>
</dbReference>
<dbReference type="CDD" id="cd03225">
    <property type="entry name" value="ABC_cobalt_CbiO_domain1"/>
    <property type="match status" value="1"/>
</dbReference>
<dbReference type="Proteomes" id="UP000199652">
    <property type="component" value="Unassembled WGS sequence"/>
</dbReference>
<evidence type="ECO:0000259" key="9">
    <source>
        <dbReference type="PROSITE" id="PS50893"/>
    </source>
</evidence>
<keyword evidence="4" id="KW-1003">Cell membrane</keyword>
<name>A0A1H3I0X0_EUBBA</name>
<dbReference type="PANTHER" id="PTHR43553">
    <property type="entry name" value="HEAVY METAL TRANSPORTER"/>
    <property type="match status" value="1"/>
</dbReference>
<keyword evidence="7" id="KW-1278">Translocase</keyword>
<dbReference type="EMBL" id="FNOU01000020">
    <property type="protein sequence ID" value="SDY21262.1"/>
    <property type="molecule type" value="Genomic_DNA"/>
</dbReference>
<dbReference type="InterPro" id="IPR027417">
    <property type="entry name" value="P-loop_NTPase"/>
</dbReference>
<dbReference type="InterPro" id="IPR015856">
    <property type="entry name" value="ABC_transpr_CbiO/EcfA_su"/>
</dbReference>
<dbReference type="Gene3D" id="3.40.50.300">
    <property type="entry name" value="P-loop containing nucleotide triphosphate hydrolases"/>
    <property type="match status" value="1"/>
</dbReference>
<feature type="domain" description="ABC transporter" evidence="9">
    <location>
        <begin position="6"/>
        <end position="236"/>
    </location>
</feature>
<dbReference type="InterPro" id="IPR003439">
    <property type="entry name" value="ABC_transporter-like_ATP-bd"/>
</dbReference>
<protein>
    <submittedName>
        <fullName evidence="10">Cobalt/nickel transport system ATP-binding protein</fullName>
    </submittedName>
</protein>
<evidence type="ECO:0000256" key="7">
    <source>
        <dbReference type="ARBA" id="ARBA00022967"/>
    </source>
</evidence>
<dbReference type="GO" id="GO:0043190">
    <property type="term" value="C:ATP-binding cassette (ABC) transporter complex"/>
    <property type="evidence" value="ECO:0007669"/>
    <property type="project" value="TreeGrafter"/>
</dbReference>
<evidence type="ECO:0000256" key="5">
    <source>
        <dbReference type="ARBA" id="ARBA00022741"/>
    </source>
</evidence>
<dbReference type="RefSeq" id="WP_090246416.1">
    <property type="nucleotide sequence ID" value="NZ_FNOU01000020.1"/>
</dbReference>
<evidence type="ECO:0000256" key="1">
    <source>
        <dbReference type="ARBA" id="ARBA00004202"/>
    </source>
</evidence>
<gene>
    <name evidence="10" type="ORF">SAMN04488579_12035</name>
</gene>
<keyword evidence="6 10" id="KW-0067">ATP-binding</keyword>
<dbReference type="SMART" id="SM00382">
    <property type="entry name" value="AAA"/>
    <property type="match status" value="1"/>
</dbReference>
<dbReference type="InterPro" id="IPR050095">
    <property type="entry name" value="ECF_ABC_transporter_ATP-bd"/>
</dbReference>
<evidence type="ECO:0000313" key="10">
    <source>
        <dbReference type="EMBL" id="SDY21262.1"/>
    </source>
</evidence>
<evidence type="ECO:0000313" key="11">
    <source>
        <dbReference type="Proteomes" id="UP000199652"/>
    </source>
</evidence>
<evidence type="ECO:0000256" key="2">
    <source>
        <dbReference type="ARBA" id="ARBA00005417"/>
    </source>
</evidence>
<proteinExistence type="inferred from homology"/>
<keyword evidence="3" id="KW-0813">Transport</keyword>
<evidence type="ECO:0000256" key="3">
    <source>
        <dbReference type="ARBA" id="ARBA00022448"/>
    </source>
</evidence>
<dbReference type="Pfam" id="PF00005">
    <property type="entry name" value="ABC_tran"/>
    <property type="match status" value="1"/>
</dbReference>
<comment type="similarity">
    <text evidence="2">Belongs to the ABC transporter superfamily.</text>
</comment>
<dbReference type="SUPFAM" id="SSF52540">
    <property type="entry name" value="P-loop containing nucleoside triphosphate hydrolases"/>
    <property type="match status" value="1"/>
</dbReference>
<dbReference type="GO" id="GO:0016887">
    <property type="term" value="F:ATP hydrolysis activity"/>
    <property type="evidence" value="ECO:0007669"/>
    <property type="project" value="InterPro"/>
</dbReference>
<dbReference type="PROSITE" id="PS50893">
    <property type="entry name" value="ABC_TRANSPORTER_2"/>
    <property type="match status" value="1"/>
</dbReference>
<dbReference type="GO" id="GO:0042626">
    <property type="term" value="F:ATPase-coupled transmembrane transporter activity"/>
    <property type="evidence" value="ECO:0007669"/>
    <property type="project" value="TreeGrafter"/>
</dbReference>
<reference evidence="11" key="1">
    <citation type="submission" date="2016-10" db="EMBL/GenBank/DDBJ databases">
        <authorList>
            <person name="Varghese N."/>
            <person name="Submissions S."/>
        </authorList>
    </citation>
    <scope>NUCLEOTIDE SEQUENCE [LARGE SCALE GENOMIC DNA]</scope>
    <source>
        <strain evidence="11">VPI 5359</strain>
    </source>
</reference>
<dbReference type="STRING" id="1528.SAMN04488579_12035"/>
<evidence type="ECO:0000256" key="8">
    <source>
        <dbReference type="ARBA" id="ARBA00023136"/>
    </source>
</evidence>
<evidence type="ECO:0000256" key="4">
    <source>
        <dbReference type="ARBA" id="ARBA00022475"/>
    </source>
</evidence>
<keyword evidence="11" id="KW-1185">Reference proteome</keyword>
<sequence length="256" mass="27873">MQPTSITIDDLVFTYPDGHAAIDHLSLKVAPGECIALVGANGAGKSTLFHLFTGILSPTEGGITIGDTPVEKKNLPDIRRLVGLVFQNPDDQLFTTRVSEDIAFGPQNMGLSPEVVDARVTQALTLLGIEKLRDRMPAHLSIGEKRMVAVASVLSMSPEVILFDEPSSFLDPWARRRLMETISTMPQTRIIATHDLDMAEELCDRAIVLREGACVADGACTQILSDAPLLENCHLEMPFKFQRCASCSHGYEAILS</sequence>
<keyword evidence="5" id="KW-0547">Nucleotide-binding</keyword>
<accession>A0A1H3I0X0</accession>
<dbReference type="InterPro" id="IPR003593">
    <property type="entry name" value="AAA+_ATPase"/>
</dbReference>
<dbReference type="PANTHER" id="PTHR43553:SF24">
    <property type="entry name" value="ENERGY-COUPLING FACTOR TRANSPORTER ATP-BINDING PROTEIN ECFA1"/>
    <property type="match status" value="1"/>
</dbReference>
<dbReference type="FunFam" id="3.40.50.300:FF:000224">
    <property type="entry name" value="Energy-coupling factor transporter ATP-binding protein EcfA"/>
    <property type="match status" value="1"/>
</dbReference>